<evidence type="ECO:0000313" key="2">
    <source>
        <dbReference type="Proteomes" id="UP000016936"/>
    </source>
</evidence>
<evidence type="ECO:0000313" key="1">
    <source>
        <dbReference type="EMBL" id="EMD86096.1"/>
    </source>
</evidence>
<reference evidence="1 2" key="1">
    <citation type="journal article" date="2012" name="PLoS Pathog.">
        <title>Diverse lifestyles and strategies of plant pathogenesis encoded in the genomes of eighteen Dothideomycetes fungi.</title>
        <authorList>
            <person name="Ohm R.A."/>
            <person name="Feau N."/>
            <person name="Henrissat B."/>
            <person name="Schoch C.L."/>
            <person name="Horwitz B.A."/>
            <person name="Barry K.W."/>
            <person name="Condon B.J."/>
            <person name="Copeland A.C."/>
            <person name="Dhillon B."/>
            <person name="Glaser F."/>
            <person name="Hesse C.N."/>
            <person name="Kosti I."/>
            <person name="LaButti K."/>
            <person name="Lindquist E.A."/>
            <person name="Lucas S."/>
            <person name="Salamov A.A."/>
            <person name="Bradshaw R.E."/>
            <person name="Ciuffetti L."/>
            <person name="Hamelin R.C."/>
            <person name="Kema G.H.J."/>
            <person name="Lawrence C."/>
            <person name="Scott J.A."/>
            <person name="Spatafora J.W."/>
            <person name="Turgeon B.G."/>
            <person name="de Wit P.J.G.M."/>
            <person name="Zhong S."/>
            <person name="Goodwin S.B."/>
            <person name="Grigoriev I.V."/>
        </authorList>
    </citation>
    <scope>NUCLEOTIDE SEQUENCE [LARGE SCALE GENOMIC DNA]</scope>
    <source>
        <strain evidence="2">C5 / ATCC 48332 / race O</strain>
    </source>
</reference>
<name>M2TWI5_COCH5</name>
<keyword evidence="2" id="KW-1185">Reference proteome</keyword>
<gene>
    <name evidence="1" type="ORF">COCHEDRAFT_1187297</name>
</gene>
<dbReference type="Proteomes" id="UP000016936">
    <property type="component" value="Unassembled WGS sequence"/>
</dbReference>
<dbReference type="OrthoDB" id="3792140at2759"/>
<accession>M2TWI5</accession>
<sequence>MKRGKGSVADQHWHDWNNSIDPERQILLLYKDAVVDMFSASSNIQWNDLVQRLRDLESPLSLFDGHEELQKCVKSKNNIRTIPAIALIAVALNNYAASQNQPFKFCWSHIPLSSAKGDLYMAFGAWSAKEMEDWKSASPGFRAKRCTVWESTIRHSSRAMWIPYTRKGTMDFLHNTITAQDIGKLTWAENCLSEHGKVHPGELFLLQGYKTNAHRGQCMTSGKLYGVLRMYFLDSRSRESWHTLRLQALKAIYDRRRSSKQHTTTFWRKVSDKVAGSEKVPPMIKKLVDD</sequence>
<organism evidence="1 2">
    <name type="scientific">Cochliobolus heterostrophus (strain C5 / ATCC 48332 / race O)</name>
    <name type="common">Southern corn leaf blight fungus</name>
    <name type="synonym">Bipolaris maydis</name>
    <dbReference type="NCBI Taxonomy" id="701091"/>
    <lineage>
        <taxon>Eukaryota</taxon>
        <taxon>Fungi</taxon>
        <taxon>Dikarya</taxon>
        <taxon>Ascomycota</taxon>
        <taxon>Pezizomycotina</taxon>
        <taxon>Dothideomycetes</taxon>
        <taxon>Pleosporomycetidae</taxon>
        <taxon>Pleosporales</taxon>
        <taxon>Pleosporineae</taxon>
        <taxon>Pleosporaceae</taxon>
        <taxon>Bipolaris</taxon>
    </lineage>
</organism>
<reference evidence="2" key="2">
    <citation type="journal article" date="2013" name="PLoS Genet.">
        <title>Comparative genome structure, secondary metabolite, and effector coding capacity across Cochliobolus pathogens.</title>
        <authorList>
            <person name="Condon B.J."/>
            <person name="Leng Y."/>
            <person name="Wu D."/>
            <person name="Bushley K.E."/>
            <person name="Ohm R.A."/>
            <person name="Otillar R."/>
            <person name="Martin J."/>
            <person name="Schackwitz W."/>
            <person name="Grimwood J."/>
            <person name="MohdZainudin N."/>
            <person name="Xue C."/>
            <person name="Wang R."/>
            <person name="Manning V.A."/>
            <person name="Dhillon B."/>
            <person name="Tu Z.J."/>
            <person name="Steffenson B.J."/>
            <person name="Salamov A."/>
            <person name="Sun H."/>
            <person name="Lowry S."/>
            <person name="LaButti K."/>
            <person name="Han J."/>
            <person name="Copeland A."/>
            <person name="Lindquist E."/>
            <person name="Barry K."/>
            <person name="Schmutz J."/>
            <person name="Baker S.E."/>
            <person name="Ciuffetti L.M."/>
            <person name="Grigoriev I.V."/>
            <person name="Zhong S."/>
            <person name="Turgeon B.G."/>
        </authorList>
    </citation>
    <scope>NUCLEOTIDE SEQUENCE [LARGE SCALE GENOMIC DNA]</scope>
    <source>
        <strain evidence="2">C5 / ATCC 48332 / race O</strain>
    </source>
</reference>
<dbReference type="HOGENOM" id="CLU_1023654_0_0_1"/>
<dbReference type="AlphaFoldDB" id="M2TWI5"/>
<proteinExistence type="predicted"/>
<dbReference type="EMBL" id="KB445586">
    <property type="protein sequence ID" value="EMD86096.1"/>
    <property type="molecule type" value="Genomic_DNA"/>
</dbReference>
<protein>
    <submittedName>
        <fullName evidence="1">Uncharacterized protein</fullName>
    </submittedName>
</protein>